<evidence type="ECO:0000313" key="8">
    <source>
        <dbReference type="EMBL" id="GFH53488.1"/>
    </source>
</evidence>
<evidence type="ECO:0000259" key="7">
    <source>
        <dbReference type="PROSITE" id="PS50802"/>
    </source>
</evidence>
<sequence length="262" mass="29914">MPSDPEMSAAEQDQKTQAQLDSIALEIKAIQPLTSGLISIHGLQALFDDNTNFKKGCTYLSQSYASYRAIRGDGNCYYRAFLYCLCEKLFAEKGTELKRVMDYVKGSIDTVVQYGYDRFAIEMFHEEIVDLLEAVSSNDDFEIIHKMLNEENATSDYCVWYLRVITSAYLKADGDRFVHFLDDPNYFDIPTFCSREIDPMGREINMVGVLALAEAFSVKVEIEYLDGREMSEGKLTKHSFGNETSSLVFPLLYRPGHYDILY</sequence>
<dbReference type="InterPro" id="IPR042468">
    <property type="entry name" value="Peptidase_C65_otubain_sub1"/>
</dbReference>
<keyword evidence="3" id="KW-0645">Protease</keyword>
<dbReference type="InterPro" id="IPR019400">
    <property type="entry name" value="Peptidase_C65_otubain"/>
</dbReference>
<evidence type="ECO:0000256" key="4">
    <source>
        <dbReference type="ARBA" id="ARBA00022786"/>
    </source>
</evidence>
<dbReference type="Gene3D" id="3.30.200.60">
    <property type="entry name" value="Peptidase C65 Otubain, subdomain 1"/>
    <property type="match status" value="1"/>
</dbReference>
<dbReference type="GO" id="GO:0071108">
    <property type="term" value="P:protein K48-linked deubiquitination"/>
    <property type="evidence" value="ECO:0007669"/>
    <property type="project" value="TreeGrafter"/>
</dbReference>
<dbReference type="EMBL" id="BLLK01000047">
    <property type="protein sequence ID" value="GFH53488.1"/>
    <property type="molecule type" value="Genomic_DNA"/>
</dbReference>
<dbReference type="EC" id="3.4.19.12" evidence="2"/>
<comment type="catalytic activity">
    <reaction evidence="1">
        <text>Thiol-dependent hydrolysis of ester, thioester, amide, peptide and isopeptide bonds formed by the C-terminal Gly of ubiquitin (a 76-residue protein attached to proteins as an intracellular targeting signal).</text>
        <dbReference type="EC" id="3.4.19.12"/>
    </reaction>
</comment>
<name>A0AAD3CWX5_9STRA</name>
<dbReference type="Pfam" id="PF10275">
    <property type="entry name" value="Peptidase_C65"/>
    <property type="match status" value="1"/>
</dbReference>
<dbReference type="Gene3D" id="1.20.1300.20">
    <property type="entry name" value="Peptidase C65 Otubain, subdomain 2"/>
    <property type="match status" value="1"/>
</dbReference>
<evidence type="ECO:0000256" key="6">
    <source>
        <dbReference type="ARBA" id="ARBA00022807"/>
    </source>
</evidence>
<evidence type="ECO:0000256" key="2">
    <source>
        <dbReference type="ARBA" id="ARBA00012759"/>
    </source>
</evidence>
<dbReference type="SUPFAM" id="SSF54001">
    <property type="entry name" value="Cysteine proteinases"/>
    <property type="match status" value="1"/>
</dbReference>
<dbReference type="Proteomes" id="UP001054902">
    <property type="component" value="Unassembled WGS sequence"/>
</dbReference>
<evidence type="ECO:0000256" key="3">
    <source>
        <dbReference type="ARBA" id="ARBA00022670"/>
    </source>
</evidence>
<keyword evidence="4" id="KW-0833">Ubl conjugation pathway</keyword>
<dbReference type="InterPro" id="IPR042467">
    <property type="entry name" value="Peptidase_C65_otubain_sub2"/>
</dbReference>
<feature type="domain" description="OTU" evidence="7">
    <location>
        <begin position="65"/>
        <end position="262"/>
    </location>
</feature>
<accession>A0AAD3CWX5</accession>
<dbReference type="CDD" id="cd22749">
    <property type="entry name" value="Otubain_C65"/>
    <property type="match status" value="1"/>
</dbReference>
<dbReference type="AlphaFoldDB" id="A0AAD3CWX5"/>
<keyword evidence="9" id="KW-1185">Reference proteome</keyword>
<dbReference type="GO" id="GO:0004843">
    <property type="term" value="F:cysteine-type deubiquitinase activity"/>
    <property type="evidence" value="ECO:0007669"/>
    <property type="project" value="UniProtKB-EC"/>
</dbReference>
<gene>
    <name evidence="8" type="ORF">CTEN210_09964</name>
</gene>
<dbReference type="GO" id="GO:0006508">
    <property type="term" value="P:proteolysis"/>
    <property type="evidence" value="ECO:0007669"/>
    <property type="project" value="UniProtKB-KW"/>
</dbReference>
<reference evidence="8 9" key="1">
    <citation type="journal article" date="2021" name="Sci. Rep.">
        <title>The genome of the diatom Chaetoceros tenuissimus carries an ancient integrated fragment of an extant virus.</title>
        <authorList>
            <person name="Hongo Y."/>
            <person name="Kimura K."/>
            <person name="Takaki Y."/>
            <person name="Yoshida Y."/>
            <person name="Baba S."/>
            <person name="Kobayashi G."/>
            <person name="Nagasaki K."/>
            <person name="Hano T."/>
            <person name="Tomaru Y."/>
        </authorList>
    </citation>
    <scope>NUCLEOTIDE SEQUENCE [LARGE SCALE GENOMIC DNA]</scope>
    <source>
        <strain evidence="8 9">NIES-3715</strain>
    </source>
</reference>
<dbReference type="PANTHER" id="PTHR12931">
    <property type="entry name" value="UBIQUITIN THIOLESTERASE PROTEIN OTUB"/>
    <property type="match status" value="1"/>
</dbReference>
<organism evidence="8 9">
    <name type="scientific">Chaetoceros tenuissimus</name>
    <dbReference type="NCBI Taxonomy" id="426638"/>
    <lineage>
        <taxon>Eukaryota</taxon>
        <taxon>Sar</taxon>
        <taxon>Stramenopiles</taxon>
        <taxon>Ochrophyta</taxon>
        <taxon>Bacillariophyta</taxon>
        <taxon>Coscinodiscophyceae</taxon>
        <taxon>Chaetocerotophycidae</taxon>
        <taxon>Chaetocerotales</taxon>
        <taxon>Chaetocerotaceae</taxon>
        <taxon>Chaetoceros</taxon>
    </lineage>
</organism>
<dbReference type="PROSITE" id="PS50802">
    <property type="entry name" value="OTU"/>
    <property type="match status" value="1"/>
</dbReference>
<dbReference type="InterPro" id="IPR003323">
    <property type="entry name" value="OTU_dom"/>
</dbReference>
<evidence type="ECO:0000256" key="1">
    <source>
        <dbReference type="ARBA" id="ARBA00000707"/>
    </source>
</evidence>
<keyword evidence="5" id="KW-0378">Hydrolase</keyword>
<dbReference type="PANTHER" id="PTHR12931:SF15">
    <property type="entry name" value="UBIQUITIN THIOESTERASE OTUBAIN-LIKE"/>
    <property type="match status" value="1"/>
</dbReference>
<evidence type="ECO:0000256" key="5">
    <source>
        <dbReference type="ARBA" id="ARBA00022801"/>
    </source>
</evidence>
<dbReference type="InterPro" id="IPR038765">
    <property type="entry name" value="Papain-like_cys_pep_sf"/>
</dbReference>
<dbReference type="GO" id="GO:0005634">
    <property type="term" value="C:nucleus"/>
    <property type="evidence" value="ECO:0007669"/>
    <property type="project" value="TreeGrafter"/>
</dbReference>
<keyword evidence="6" id="KW-0788">Thiol protease</keyword>
<proteinExistence type="predicted"/>
<comment type="caution">
    <text evidence="8">The sequence shown here is derived from an EMBL/GenBank/DDBJ whole genome shotgun (WGS) entry which is preliminary data.</text>
</comment>
<evidence type="ECO:0000313" key="9">
    <source>
        <dbReference type="Proteomes" id="UP001054902"/>
    </source>
</evidence>
<protein>
    <recommendedName>
        <fullName evidence="2">ubiquitinyl hydrolase 1</fullName>
        <ecNumber evidence="2">3.4.19.12</ecNumber>
    </recommendedName>
</protein>
<dbReference type="GO" id="GO:0043130">
    <property type="term" value="F:ubiquitin binding"/>
    <property type="evidence" value="ECO:0007669"/>
    <property type="project" value="TreeGrafter"/>
</dbReference>